<dbReference type="InterPro" id="IPR029055">
    <property type="entry name" value="Ntn_hydrolases_N"/>
</dbReference>
<accession>A0A0J1CWB2</accession>
<dbReference type="Pfam" id="PF06267">
    <property type="entry name" value="DUF1028"/>
    <property type="match status" value="1"/>
</dbReference>
<dbReference type="OrthoDB" id="9790012at2"/>
<evidence type="ECO:0000313" key="2">
    <source>
        <dbReference type="Proteomes" id="UP000035963"/>
    </source>
</evidence>
<dbReference type="PANTHER" id="PTHR39328:SF1">
    <property type="entry name" value="BLL2871 PROTEIN"/>
    <property type="match status" value="1"/>
</dbReference>
<dbReference type="RefSeq" id="WP_047848230.1">
    <property type="nucleotide sequence ID" value="NZ_AEJF01000121.1"/>
</dbReference>
<dbReference type="Proteomes" id="UP000035963">
    <property type="component" value="Unassembled WGS sequence"/>
</dbReference>
<comment type="caution">
    <text evidence="1">The sequence shown here is derived from an EMBL/GenBank/DDBJ whole genome shotgun (WGS) entry which is preliminary data.</text>
</comment>
<dbReference type="SUPFAM" id="SSF56235">
    <property type="entry name" value="N-terminal nucleophile aminohydrolases (Ntn hydrolases)"/>
    <property type="match status" value="1"/>
</dbReference>
<dbReference type="InterPro" id="IPR010430">
    <property type="entry name" value="DUF1028"/>
</dbReference>
<evidence type="ECO:0000313" key="1">
    <source>
        <dbReference type="EMBL" id="KLU24621.1"/>
    </source>
</evidence>
<sequence length="223" mass="23445">MTFSLAGRCERTGMVGGFVCSSSIAVPSRCLWASPHGVVLSQNVTDPRLGVLGLQLLAQGFGAESTLRQLQDARPYAEWRQLAVLDADGSRGAATGAKGLGIIATKAGRDCIAAGNLLAHDGIPAAMVAAFEASHASSLPERLIVALEAGAAAGGEAGQVHSAGFCVYGRDVWPLAELRVDWSDEPIADLRALWQRYEPQMNDYATRAKRPEQAPSYGVPGDL</sequence>
<dbReference type="AlphaFoldDB" id="A0A0J1CWB2"/>
<dbReference type="PANTHER" id="PTHR39328">
    <property type="entry name" value="BLL2871 PROTEIN"/>
    <property type="match status" value="1"/>
</dbReference>
<organism evidence="1 2">
    <name type="scientific">Caballeronia mineralivorans PML1(12)</name>
    <dbReference type="NCBI Taxonomy" id="908627"/>
    <lineage>
        <taxon>Bacteria</taxon>
        <taxon>Pseudomonadati</taxon>
        <taxon>Pseudomonadota</taxon>
        <taxon>Betaproteobacteria</taxon>
        <taxon>Burkholderiales</taxon>
        <taxon>Burkholderiaceae</taxon>
        <taxon>Caballeronia</taxon>
    </lineage>
</organism>
<dbReference type="PATRIC" id="fig|908627.4.peg.4252"/>
<reference evidence="1 2" key="1">
    <citation type="journal article" date="2015" name="Genome Announc.">
        <title>Draft Genome Sequence of Burkholderia sp. Strain PML1(12), an Ectomycorrhizosphere-Inhabiting Bacterium with Effective Mineral-Weathering Ability.</title>
        <authorList>
            <person name="Uroz S."/>
            <person name="Oger P."/>
        </authorList>
    </citation>
    <scope>NUCLEOTIDE SEQUENCE [LARGE SCALE GENOMIC DNA]</scope>
    <source>
        <strain evidence="2">PML1(12)</strain>
    </source>
</reference>
<protein>
    <submittedName>
        <fullName evidence="1">Major pilin protein fimA</fullName>
    </submittedName>
</protein>
<dbReference type="Gene3D" id="3.60.20.10">
    <property type="entry name" value="Glutamine Phosphoribosylpyrophosphate, subunit 1, domain 1"/>
    <property type="match status" value="1"/>
</dbReference>
<keyword evidence="2" id="KW-1185">Reference proteome</keyword>
<proteinExistence type="predicted"/>
<name>A0A0J1CWB2_9BURK</name>
<dbReference type="EMBL" id="AEJF01000121">
    <property type="protein sequence ID" value="KLU24621.1"/>
    <property type="molecule type" value="Genomic_DNA"/>
</dbReference>
<gene>
    <name evidence="1" type="ORF">EOS_19010</name>
</gene>